<comment type="similarity">
    <text evidence="2">Belongs to the glycosyltransferase 41 family. O-GlcNAc transferase subfamily.</text>
</comment>
<dbReference type="SMART" id="SM00028">
    <property type="entry name" value="TPR"/>
    <property type="match status" value="2"/>
</dbReference>
<dbReference type="OrthoDB" id="421121at2759"/>
<name>A0A1Y1Z1A7_9FUNG</name>
<dbReference type="PANTHER" id="PTHR44998">
    <property type="match status" value="1"/>
</dbReference>
<dbReference type="GO" id="GO:0097363">
    <property type="term" value="F:protein O-acetylglucosaminyltransferase activity"/>
    <property type="evidence" value="ECO:0007669"/>
    <property type="project" value="UniProtKB-EC"/>
</dbReference>
<dbReference type="STRING" id="1314790.A0A1Y1Z1A7"/>
<proteinExistence type="inferred from homology"/>
<comment type="pathway">
    <text evidence="1">Protein modification; protein glycosylation.</text>
</comment>
<dbReference type="InterPro" id="IPR019734">
    <property type="entry name" value="TPR_rpt"/>
</dbReference>
<evidence type="ECO:0000259" key="9">
    <source>
        <dbReference type="Pfam" id="PF13844"/>
    </source>
</evidence>
<comment type="caution">
    <text evidence="10">The sequence shown here is derived from an EMBL/GenBank/DDBJ whole genome shotgun (WGS) entry which is preliminary data.</text>
</comment>
<dbReference type="PANTHER" id="PTHR44998:SF1">
    <property type="entry name" value="UDP-N-ACETYLGLUCOSAMINE--PEPTIDE N-ACETYLGLUCOSAMINYLTRANSFERASE 110 KDA SUBUNIT"/>
    <property type="match status" value="1"/>
</dbReference>
<dbReference type="PROSITE" id="PS50293">
    <property type="entry name" value="TPR_REGION"/>
    <property type="match status" value="1"/>
</dbReference>
<dbReference type="Pfam" id="PF13844">
    <property type="entry name" value="Glyco_transf_41"/>
    <property type="match status" value="2"/>
</dbReference>
<dbReference type="Pfam" id="PF13181">
    <property type="entry name" value="TPR_8"/>
    <property type="match status" value="2"/>
</dbReference>
<dbReference type="GO" id="GO:0006493">
    <property type="term" value="P:protein O-linked glycosylation"/>
    <property type="evidence" value="ECO:0007669"/>
    <property type="project" value="TreeGrafter"/>
</dbReference>
<dbReference type="InterPro" id="IPR029489">
    <property type="entry name" value="OGT/SEC/SPY_C"/>
</dbReference>
<dbReference type="InterPro" id="IPR011990">
    <property type="entry name" value="TPR-like_helical_dom_sf"/>
</dbReference>
<dbReference type="SUPFAM" id="SSF48452">
    <property type="entry name" value="TPR-like"/>
    <property type="match status" value="1"/>
</dbReference>
<sequence>MPMTGPALAYRYYTYGLSLDAHHPHLYTNLGSLLKDMGRLQDAVHMYEKAVESNPRFDIALANLGNAIKDMGRVQDSIQWYMRAVEVNPDFGEAICGLVNALGGICDWRGRGGPMNCVVELEKGGDGVLVRSTKKGPTDPSGWMMEKVDLIVDKQLVEGMEWGRGNVIHQNSVSETFVNLISNAFGINHLTPAFRSKVIDWIFSMNTAESKLSRRKCSSESCSRNEGGWAIRIIERCMRIIQRRWYVDQYKYGHINNPNEIAVKYQRPTLPLMSSPPVPTVLPFHTFTYPLSPRQIRLISHRNAIRISHSVLSSAWLPATVYPPPPPPSPLIKIGYVSSDFNNHPLSHLMQSVFGLHDHSQFAVYCYATTPNDQSPYRAKIEREAQVFLDVSTWSTQAIVERIVQDGIHILINLNGYTKGARNEVFAARPAPILMAYMGFAGSLGAGWCDYLISDPIVCPPELVACERWRMHNKINSRESEMLEYDSNSQYNNHDTEEPEGISVGDMDPEEVSEEWVYTEKMIYMPHSYFVNDHRQGFRDDEYDAAANNINPEHLWKQEQKKRWTMRREVFPNLHDNTVIFANFNQLYKIDPSIFKVWLRILSRVPNSILWLLRFPAAGEAHLIRTAEEYAGKEVASRVIFTDVAPKNVHIHRGRVADLFLDTPECNGHTTGCDILWSGTPILTFPRHRHKLCSRVAASIAYATGHGERMVASSEWEFEDMAVKYAQDLRYEFVVDDGVQPLQTHAYGLLQETVDQKAPPAVYRVGRGILMDLRRELFLKRDHSPLFDTPRWVKNLEKGYLEAWRRWDSGEEFTPQGWSCIWIRDQGERVHR</sequence>
<keyword evidence="7 8" id="KW-0802">TPR repeat</keyword>
<keyword evidence="6" id="KW-0677">Repeat</keyword>
<keyword evidence="4" id="KW-0328">Glycosyltransferase</keyword>
<dbReference type="Gene3D" id="1.25.40.10">
    <property type="entry name" value="Tetratricopeptide repeat domain"/>
    <property type="match status" value="2"/>
</dbReference>
<feature type="domain" description="O-GlcNAc transferase C-terminal" evidence="9">
    <location>
        <begin position="278"/>
        <end position="464"/>
    </location>
</feature>
<evidence type="ECO:0000256" key="4">
    <source>
        <dbReference type="ARBA" id="ARBA00022676"/>
    </source>
</evidence>
<evidence type="ECO:0000313" key="10">
    <source>
        <dbReference type="EMBL" id="ORY03989.1"/>
    </source>
</evidence>
<dbReference type="Proteomes" id="UP000193498">
    <property type="component" value="Unassembled WGS sequence"/>
</dbReference>
<gene>
    <name evidence="10" type="ORF">K493DRAFT_311549</name>
</gene>
<reference evidence="10 11" key="1">
    <citation type="submission" date="2016-07" db="EMBL/GenBank/DDBJ databases">
        <title>Pervasive Adenine N6-methylation of Active Genes in Fungi.</title>
        <authorList>
            <consortium name="DOE Joint Genome Institute"/>
            <person name="Mondo S.J."/>
            <person name="Dannebaum R.O."/>
            <person name="Kuo R.C."/>
            <person name="Labutti K."/>
            <person name="Haridas S."/>
            <person name="Kuo A."/>
            <person name="Salamov A."/>
            <person name="Ahrendt S.R."/>
            <person name="Lipzen A."/>
            <person name="Sullivan W."/>
            <person name="Andreopoulos W.B."/>
            <person name="Clum A."/>
            <person name="Lindquist E."/>
            <person name="Daum C."/>
            <person name="Ramamoorthy G.K."/>
            <person name="Gryganskyi A."/>
            <person name="Culley D."/>
            <person name="Magnuson J.K."/>
            <person name="James T.Y."/>
            <person name="O'Malley M.A."/>
            <person name="Stajich J.E."/>
            <person name="Spatafora J.W."/>
            <person name="Visel A."/>
            <person name="Grigoriev I.V."/>
        </authorList>
    </citation>
    <scope>NUCLEOTIDE SEQUENCE [LARGE SCALE GENOMIC DNA]</scope>
    <source>
        <strain evidence="10 11">CBS 931.73</strain>
    </source>
</reference>
<evidence type="ECO:0000256" key="3">
    <source>
        <dbReference type="ARBA" id="ARBA00011970"/>
    </source>
</evidence>
<feature type="repeat" description="TPR" evidence="8">
    <location>
        <begin position="24"/>
        <end position="57"/>
    </location>
</feature>
<organism evidence="10 11">
    <name type="scientific">Basidiobolus meristosporus CBS 931.73</name>
    <dbReference type="NCBI Taxonomy" id="1314790"/>
    <lineage>
        <taxon>Eukaryota</taxon>
        <taxon>Fungi</taxon>
        <taxon>Fungi incertae sedis</taxon>
        <taxon>Zoopagomycota</taxon>
        <taxon>Entomophthoromycotina</taxon>
        <taxon>Basidiobolomycetes</taxon>
        <taxon>Basidiobolales</taxon>
        <taxon>Basidiobolaceae</taxon>
        <taxon>Basidiobolus</taxon>
    </lineage>
</organism>
<evidence type="ECO:0000256" key="1">
    <source>
        <dbReference type="ARBA" id="ARBA00004922"/>
    </source>
</evidence>
<evidence type="ECO:0000256" key="7">
    <source>
        <dbReference type="ARBA" id="ARBA00022803"/>
    </source>
</evidence>
<dbReference type="InParanoid" id="A0A1Y1Z1A7"/>
<evidence type="ECO:0000256" key="8">
    <source>
        <dbReference type="PROSITE-ProRule" id="PRU00339"/>
    </source>
</evidence>
<dbReference type="AlphaFoldDB" id="A0A1Y1Z1A7"/>
<feature type="repeat" description="TPR" evidence="8">
    <location>
        <begin position="58"/>
        <end position="91"/>
    </location>
</feature>
<dbReference type="Gene3D" id="3.40.50.11380">
    <property type="match status" value="1"/>
</dbReference>
<evidence type="ECO:0000256" key="5">
    <source>
        <dbReference type="ARBA" id="ARBA00022679"/>
    </source>
</evidence>
<evidence type="ECO:0000256" key="2">
    <source>
        <dbReference type="ARBA" id="ARBA00005386"/>
    </source>
</evidence>
<dbReference type="EMBL" id="MCFE01000040">
    <property type="protein sequence ID" value="ORY03989.1"/>
    <property type="molecule type" value="Genomic_DNA"/>
</dbReference>
<dbReference type="EC" id="2.4.1.255" evidence="3"/>
<protein>
    <recommendedName>
        <fullName evidence="3">protein O-GlcNAc transferase</fullName>
        <ecNumber evidence="3">2.4.1.255</ecNumber>
    </recommendedName>
</protein>
<accession>A0A1Y1Z1A7</accession>
<evidence type="ECO:0000256" key="6">
    <source>
        <dbReference type="ARBA" id="ARBA00022737"/>
    </source>
</evidence>
<keyword evidence="5" id="KW-0808">Transferase</keyword>
<evidence type="ECO:0000313" key="11">
    <source>
        <dbReference type="Proteomes" id="UP000193498"/>
    </source>
</evidence>
<keyword evidence="11" id="KW-1185">Reference proteome</keyword>
<feature type="domain" description="O-GlcNAc transferase C-terminal" evidence="9">
    <location>
        <begin position="573"/>
        <end position="737"/>
    </location>
</feature>
<dbReference type="PROSITE" id="PS50005">
    <property type="entry name" value="TPR"/>
    <property type="match status" value="2"/>
</dbReference>
<dbReference type="Gene3D" id="3.40.50.2000">
    <property type="entry name" value="Glycogen Phosphorylase B"/>
    <property type="match status" value="1"/>
</dbReference>